<dbReference type="AlphaFoldDB" id="A0A4Q1SE89"/>
<feature type="chain" id="PRO_5020456143" description="FecR protein domain-containing protein" evidence="2">
    <location>
        <begin position="28"/>
        <end position="699"/>
    </location>
</feature>
<keyword evidence="4" id="KW-1185">Reference proteome</keyword>
<proteinExistence type="predicted"/>
<sequence>MKSLKTIPAVAAIMAAAALLWIPALQAQDMDPPARVARIGYLQGAVSLQPSGVDTWNAAPPNYPMVSGDRLYTDQGSRAIIQLGASDVRMWGGTDVTLTNLTDNYEQIGLASGSVRVRVFAIDPQNVIEVDTPNGAVIIEQPGDYRINAYGPDASLVAVNAGAVQVAAPGVNQEVVQGQAVQLYGTNPVELGLVEMPGFDDLDRWSIDRDHHILNSISARYVSREMPGYDDLDDNGNWSVTPDYGPVWYPTGVAVGWQPYTVGHWAYVAPWGYTWVDDTSWGYAPFHYGRWAVIGGRWGWVPGPPAVRPVYSPALVAFVGGGPGFSIGISIGGGGGGVAAWFPLGVAEPYVPWYHCSPHYVQNVNVTNVNVTVIRNTTIINNYNTFITNTRTVNNVNQINVTNVNYVNRQRVVAVPANNFAGGGRVQPVRLNQAQVQQISRAPIMVAKSPAPAPQRPLLQARPAAAVARPVARPALMTPHGQVIATPVANRPAARPVSLPKPQPATAIKPAARPIAPNLKPASPGANARPAAPVNNNARPVAPAAGNNARPAAPENNARPAAPGNAARPTTPAGNQARPEAPTNGNARPATPAENTRPAQQQARPAQQATRPETQTARPETQARPATSEARPAPQQARPTPARPEQQAAKPEARQGQQPQARPQQKQPLTKEQQEAEKKRQQEQKQEEQKKEEQEKQPQ</sequence>
<dbReference type="InterPro" id="IPR046535">
    <property type="entry name" value="DUF6600"/>
</dbReference>
<dbReference type="RefSeq" id="WP_129208773.1">
    <property type="nucleotide sequence ID" value="NZ_BMGU01000004.1"/>
</dbReference>
<feature type="region of interest" description="Disordered" evidence="1">
    <location>
        <begin position="511"/>
        <end position="699"/>
    </location>
</feature>
<organism evidence="3 4">
    <name type="scientific">Silvibacterium dinghuense</name>
    <dbReference type="NCBI Taxonomy" id="1560006"/>
    <lineage>
        <taxon>Bacteria</taxon>
        <taxon>Pseudomonadati</taxon>
        <taxon>Acidobacteriota</taxon>
        <taxon>Terriglobia</taxon>
        <taxon>Terriglobales</taxon>
        <taxon>Acidobacteriaceae</taxon>
        <taxon>Silvibacterium</taxon>
    </lineage>
</organism>
<feature type="compositionally biased region" description="Low complexity" evidence="1">
    <location>
        <begin position="630"/>
        <end position="668"/>
    </location>
</feature>
<feature type="compositionally biased region" description="Low complexity" evidence="1">
    <location>
        <begin position="596"/>
        <end position="612"/>
    </location>
</feature>
<evidence type="ECO:0000256" key="1">
    <source>
        <dbReference type="SAM" id="MobiDB-lite"/>
    </source>
</evidence>
<dbReference type="Proteomes" id="UP000290253">
    <property type="component" value="Unassembled WGS sequence"/>
</dbReference>
<feature type="signal peptide" evidence="2">
    <location>
        <begin position="1"/>
        <end position="27"/>
    </location>
</feature>
<dbReference type="OrthoDB" id="5485224at2"/>
<evidence type="ECO:0000313" key="3">
    <source>
        <dbReference type="EMBL" id="RXS95576.1"/>
    </source>
</evidence>
<reference evidence="3 4" key="1">
    <citation type="journal article" date="2016" name="Int. J. Syst. Evol. Microbiol.">
        <title>Acidipila dinghuensis sp. nov., an acidobacterium isolated from forest soil.</title>
        <authorList>
            <person name="Jiang Y.W."/>
            <person name="Wang J."/>
            <person name="Chen M.H."/>
            <person name="Lv Y.Y."/>
            <person name="Qiu L.H."/>
        </authorList>
    </citation>
    <scope>NUCLEOTIDE SEQUENCE [LARGE SCALE GENOMIC DNA]</scope>
    <source>
        <strain evidence="3 4">DHOF10</strain>
    </source>
</reference>
<accession>A0A4Q1SE89</accession>
<comment type="caution">
    <text evidence="3">The sequence shown here is derived from an EMBL/GenBank/DDBJ whole genome shotgun (WGS) entry which is preliminary data.</text>
</comment>
<evidence type="ECO:0000313" key="4">
    <source>
        <dbReference type="Proteomes" id="UP000290253"/>
    </source>
</evidence>
<dbReference type="Pfam" id="PF20245">
    <property type="entry name" value="DUF6600"/>
    <property type="match status" value="1"/>
</dbReference>
<name>A0A4Q1SE89_9BACT</name>
<keyword evidence="2" id="KW-0732">Signal</keyword>
<evidence type="ECO:0008006" key="5">
    <source>
        <dbReference type="Google" id="ProtNLM"/>
    </source>
</evidence>
<dbReference type="PANTHER" id="PTHR38731">
    <property type="entry name" value="LIPL45-RELATED LIPOPROTEIN-RELATED"/>
    <property type="match status" value="1"/>
</dbReference>
<dbReference type="PANTHER" id="PTHR38731:SF3">
    <property type="entry name" value="BLL6125 PROTEIN"/>
    <property type="match status" value="1"/>
</dbReference>
<protein>
    <recommendedName>
        <fullName evidence="5">FecR protein domain-containing protein</fullName>
    </recommendedName>
</protein>
<gene>
    <name evidence="3" type="ORF">ESZ00_13505</name>
</gene>
<dbReference type="EMBL" id="SDMK01000002">
    <property type="protein sequence ID" value="RXS95576.1"/>
    <property type="molecule type" value="Genomic_DNA"/>
</dbReference>
<evidence type="ECO:0000256" key="2">
    <source>
        <dbReference type="SAM" id="SignalP"/>
    </source>
</evidence>
<feature type="compositionally biased region" description="Low complexity" evidence="1">
    <location>
        <begin position="524"/>
        <end position="574"/>
    </location>
</feature>
<feature type="compositionally biased region" description="Basic and acidic residues" evidence="1">
    <location>
        <begin position="672"/>
        <end position="699"/>
    </location>
</feature>